<feature type="compositionally biased region" description="Polar residues" evidence="1">
    <location>
        <begin position="29"/>
        <end position="42"/>
    </location>
</feature>
<proteinExistence type="predicted"/>
<dbReference type="Proteomes" id="UP000256964">
    <property type="component" value="Unassembled WGS sequence"/>
</dbReference>
<gene>
    <name evidence="2" type="ORF">OH76DRAFT_1232076</name>
</gene>
<protein>
    <submittedName>
        <fullName evidence="2">Uncharacterized protein</fullName>
    </submittedName>
</protein>
<organism evidence="2 3">
    <name type="scientific">Lentinus brumalis</name>
    <dbReference type="NCBI Taxonomy" id="2498619"/>
    <lineage>
        <taxon>Eukaryota</taxon>
        <taxon>Fungi</taxon>
        <taxon>Dikarya</taxon>
        <taxon>Basidiomycota</taxon>
        <taxon>Agaricomycotina</taxon>
        <taxon>Agaricomycetes</taxon>
        <taxon>Polyporales</taxon>
        <taxon>Polyporaceae</taxon>
        <taxon>Lentinus</taxon>
    </lineage>
</organism>
<dbReference type="AlphaFoldDB" id="A0A371CSJ0"/>
<evidence type="ECO:0000313" key="3">
    <source>
        <dbReference type="Proteomes" id="UP000256964"/>
    </source>
</evidence>
<evidence type="ECO:0000313" key="2">
    <source>
        <dbReference type="EMBL" id="RDX43219.1"/>
    </source>
</evidence>
<sequence>MLDHSPLSALYRSLFPHNPEEVFGRSVSHDSPSIGHTYTPDTTRQHTARSSSRPEHTACCSTPDHSLRPQILTTTSLLQDGQATQKRWQKLSFPSITPPMSCALLPFNHPSCILPTPRTALPLPHSHPKPRLATSYGARAMGHPACTTHIRTRRDFLHLRGAARAPVGHIPFPPISP</sequence>
<keyword evidence="3" id="KW-1185">Reference proteome</keyword>
<feature type="region of interest" description="Disordered" evidence="1">
    <location>
        <begin position="23"/>
        <end position="65"/>
    </location>
</feature>
<name>A0A371CSJ0_9APHY</name>
<reference evidence="2 3" key="1">
    <citation type="journal article" date="2018" name="Biotechnol. Biofuels">
        <title>Integrative visual omics of the white-rot fungus Polyporus brumalis exposes the biotechnological potential of its oxidative enzymes for delignifying raw plant biomass.</title>
        <authorList>
            <person name="Miyauchi S."/>
            <person name="Rancon A."/>
            <person name="Drula E."/>
            <person name="Hage H."/>
            <person name="Chaduli D."/>
            <person name="Favel A."/>
            <person name="Grisel S."/>
            <person name="Henrissat B."/>
            <person name="Herpoel-Gimbert I."/>
            <person name="Ruiz-Duenas F.J."/>
            <person name="Chevret D."/>
            <person name="Hainaut M."/>
            <person name="Lin J."/>
            <person name="Wang M."/>
            <person name="Pangilinan J."/>
            <person name="Lipzen A."/>
            <person name="Lesage-Meessen L."/>
            <person name="Navarro D."/>
            <person name="Riley R."/>
            <person name="Grigoriev I.V."/>
            <person name="Zhou S."/>
            <person name="Raouche S."/>
            <person name="Rosso M.N."/>
        </authorList>
    </citation>
    <scope>NUCLEOTIDE SEQUENCE [LARGE SCALE GENOMIC DNA]</scope>
    <source>
        <strain evidence="2 3">BRFM 1820</strain>
    </source>
</reference>
<accession>A0A371CSJ0</accession>
<evidence type="ECO:0000256" key="1">
    <source>
        <dbReference type="SAM" id="MobiDB-lite"/>
    </source>
</evidence>
<dbReference type="EMBL" id="KZ857468">
    <property type="protein sequence ID" value="RDX43219.1"/>
    <property type="molecule type" value="Genomic_DNA"/>
</dbReference>